<dbReference type="EMBL" id="VSRR010002038">
    <property type="protein sequence ID" value="MPC29232.1"/>
    <property type="molecule type" value="Genomic_DNA"/>
</dbReference>
<reference evidence="1 2" key="1">
    <citation type="submission" date="2019-05" db="EMBL/GenBank/DDBJ databases">
        <title>Another draft genome of Portunus trituberculatus and its Hox gene families provides insights of decapod evolution.</title>
        <authorList>
            <person name="Jeong J.-H."/>
            <person name="Song I."/>
            <person name="Kim S."/>
            <person name="Choi T."/>
            <person name="Kim D."/>
            <person name="Ryu S."/>
            <person name="Kim W."/>
        </authorList>
    </citation>
    <scope>NUCLEOTIDE SEQUENCE [LARGE SCALE GENOMIC DNA]</scope>
    <source>
        <tissue evidence="1">Muscle</tissue>
    </source>
</reference>
<dbReference type="AlphaFoldDB" id="A0A5B7E5D8"/>
<comment type="caution">
    <text evidence="1">The sequence shown here is derived from an EMBL/GenBank/DDBJ whole genome shotgun (WGS) entry which is preliminary data.</text>
</comment>
<name>A0A5B7E5D8_PORTR</name>
<proteinExistence type="predicted"/>
<evidence type="ECO:0008006" key="3">
    <source>
        <dbReference type="Google" id="ProtNLM"/>
    </source>
</evidence>
<gene>
    <name evidence="1" type="ORF">E2C01_022454</name>
</gene>
<keyword evidence="2" id="KW-1185">Reference proteome</keyword>
<evidence type="ECO:0000313" key="2">
    <source>
        <dbReference type="Proteomes" id="UP000324222"/>
    </source>
</evidence>
<accession>A0A5B7E5D8</accession>
<dbReference type="Proteomes" id="UP000324222">
    <property type="component" value="Unassembled WGS sequence"/>
</dbReference>
<dbReference type="InterPro" id="IPR036397">
    <property type="entry name" value="RNaseH_sf"/>
</dbReference>
<dbReference type="GO" id="GO:0003676">
    <property type="term" value="F:nucleic acid binding"/>
    <property type="evidence" value="ECO:0007669"/>
    <property type="project" value="InterPro"/>
</dbReference>
<protein>
    <recommendedName>
        <fullName evidence="3">Transposase Tc1-like domain-containing protein</fullName>
    </recommendedName>
</protein>
<dbReference type="Gene3D" id="3.30.420.10">
    <property type="entry name" value="Ribonuclease H-like superfamily/Ribonuclease H"/>
    <property type="match status" value="1"/>
</dbReference>
<organism evidence="1 2">
    <name type="scientific">Portunus trituberculatus</name>
    <name type="common">Swimming crab</name>
    <name type="synonym">Neptunus trituberculatus</name>
    <dbReference type="NCBI Taxonomy" id="210409"/>
    <lineage>
        <taxon>Eukaryota</taxon>
        <taxon>Metazoa</taxon>
        <taxon>Ecdysozoa</taxon>
        <taxon>Arthropoda</taxon>
        <taxon>Crustacea</taxon>
        <taxon>Multicrustacea</taxon>
        <taxon>Malacostraca</taxon>
        <taxon>Eumalacostraca</taxon>
        <taxon>Eucarida</taxon>
        <taxon>Decapoda</taxon>
        <taxon>Pleocyemata</taxon>
        <taxon>Brachyura</taxon>
        <taxon>Eubrachyura</taxon>
        <taxon>Portunoidea</taxon>
        <taxon>Portunidae</taxon>
        <taxon>Portuninae</taxon>
        <taxon>Portunus</taxon>
    </lineage>
</organism>
<evidence type="ECO:0000313" key="1">
    <source>
        <dbReference type="EMBL" id="MPC29232.1"/>
    </source>
</evidence>
<sequence>MGNQRKRKKNKITKLQEHVSVRSVQDILHNNLGYKYYCALKKPLLTALQKEKRVKFSKKCLVWNEDQWKTVLWSDEVAFTITETQSSPVYCKPGIHLQVCESPSITHGLGLLYILWCW</sequence>